<evidence type="ECO:0000256" key="2">
    <source>
        <dbReference type="ARBA" id="ARBA00022448"/>
    </source>
</evidence>
<feature type="transmembrane region" description="Helical" evidence="9">
    <location>
        <begin position="175"/>
        <end position="194"/>
    </location>
</feature>
<keyword evidence="3 9" id="KW-1003">Cell membrane</keyword>
<dbReference type="RefSeq" id="WP_345631714.1">
    <property type="nucleotide sequence ID" value="NZ_BAABJQ010000011.1"/>
</dbReference>
<evidence type="ECO:0000256" key="3">
    <source>
        <dbReference type="ARBA" id="ARBA00022475"/>
    </source>
</evidence>
<gene>
    <name evidence="9 12" type="primary">secF</name>
    <name evidence="12" type="ORF">GCM10023322_40610</name>
</gene>
<comment type="subcellular location">
    <subcellularLocation>
        <location evidence="1 9">Cell membrane</location>
        <topology evidence="1 9">Multi-pass membrane protein</topology>
    </subcellularLocation>
</comment>
<dbReference type="InterPro" id="IPR055344">
    <property type="entry name" value="SecD_SecF_C_bact"/>
</dbReference>
<feature type="transmembrane region" description="Helical" evidence="9">
    <location>
        <begin position="146"/>
        <end position="163"/>
    </location>
</feature>
<sequence length="411" mass="43145">MATRTQAGGFRKLYRGETRVDFIGQRKKWYLVSAVIILICLLSIIFRGFNWGIDFKGGDQFQIPVKPGTTLSQVQSAVEGTGVTVSSAQTAGAGKAQSYVIKTQKLTDPQRNAAEAALAKAANVDESQVNNNEVSSSWGSEVTNKAIIALIVFLAAVSLFMGFRFRDAKASGAAVLALFHDLVLTAGVYSLVHFEVTPGTVVGLLTILGYSLYDTVVVFDKVDENTRGILGTSRHTFGEAANLAVNQTLMRSINTSLIGLLPVAGLLFIGAGILGVGTLEDLALVLFVGMLTGAYSSLFLATPWLVDFKLFDLRYRNHTNRVLNKRAADARAAANKAAAAAVPSGRSKGAKAAAESGDVTDTEDASVPADAALATAAAPRTATKAAAGKRPAGTRPGGGGRSNRAGGKRRH</sequence>
<evidence type="ECO:0000256" key="10">
    <source>
        <dbReference type="SAM" id="MobiDB-lite"/>
    </source>
</evidence>
<feature type="transmembrane region" description="Helical" evidence="9">
    <location>
        <begin position="200"/>
        <end position="219"/>
    </location>
</feature>
<dbReference type="EMBL" id="BAABJQ010000011">
    <property type="protein sequence ID" value="GAA5188892.1"/>
    <property type="molecule type" value="Genomic_DNA"/>
</dbReference>
<protein>
    <recommendedName>
        <fullName evidence="9">Protein-export membrane protein SecF</fullName>
    </recommendedName>
</protein>
<evidence type="ECO:0000313" key="12">
    <source>
        <dbReference type="EMBL" id="GAA5188892.1"/>
    </source>
</evidence>
<feature type="domain" description="Protein export membrane protein SecD/SecF C-terminal" evidence="11">
    <location>
        <begin position="119"/>
        <end position="308"/>
    </location>
</feature>
<comment type="function">
    <text evidence="9">Part of the Sec protein translocase complex. Interacts with the SecYEG preprotein conducting channel. SecDF uses the proton motive force (PMF) to complete protein translocation after the ATP-dependent function of SecA.</text>
</comment>
<dbReference type="NCBIfam" id="TIGR00916">
    <property type="entry name" value="2A0604s01"/>
    <property type="match status" value="1"/>
</dbReference>
<keyword evidence="5 9" id="KW-0653">Protein transport</keyword>
<name>A0ABP9RXQ6_9ACTN</name>
<dbReference type="NCBIfam" id="TIGR00966">
    <property type="entry name" value="transloc_SecF"/>
    <property type="match status" value="1"/>
</dbReference>
<keyword evidence="4 9" id="KW-0812">Transmembrane</keyword>
<feature type="transmembrane region" description="Helical" evidence="9">
    <location>
        <begin position="29"/>
        <end position="49"/>
    </location>
</feature>
<evidence type="ECO:0000259" key="11">
    <source>
        <dbReference type="Pfam" id="PF02355"/>
    </source>
</evidence>
<evidence type="ECO:0000256" key="9">
    <source>
        <dbReference type="HAMAP-Rule" id="MF_01464"/>
    </source>
</evidence>
<organism evidence="12 13">
    <name type="scientific">Rugosimonospora acidiphila</name>
    <dbReference type="NCBI Taxonomy" id="556531"/>
    <lineage>
        <taxon>Bacteria</taxon>
        <taxon>Bacillati</taxon>
        <taxon>Actinomycetota</taxon>
        <taxon>Actinomycetes</taxon>
        <taxon>Micromonosporales</taxon>
        <taxon>Micromonosporaceae</taxon>
        <taxon>Rugosimonospora</taxon>
    </lineage>
</organism>
<comment type="similarity">
    <text evidence="9">Belongs to the SecD/SecF family. SecF subfamily.</text>
</comment>
<dbReference type="Gene3D" id="1.20.1640.10">
    <property type="entry name" value="Multidrug efflux transporter AcrB transmembrane domain"/>
    <property type="match status" value="1"/>
</dbReference>
<dbReference type="InterPro" id="IPR022813">
    <property type="entry name" value="SecD/SecF_arch_bac"/>
</dbReference>
<dbReference type="InterPro" id="IPR048634">
    <property type="entry name" value="SecD_SecF_C"/>
</dbReference>
<dbReference type="Pfam" id="PF02355">
    <property type="entry name" value="SecD_SecF_C"/>
    <property type="match status" value="1"/>
</dbReference>
<dbReference type="Proteomes" id="UP001501570">
    <property type="component" value="Unassembled WGS sequence"/>
</dbReference>
<keyword evidence="6 9" id="KW-1133">Transmembrane helix</keyword>
<evidence type="ECO:0000313" key="13">
    <source>
        <dbReference type="Proteomes" id="UP001501570"/>
    </source>
</evidence>
<dbReference type="PRINTS" id="PR01755">
    <property type="entry name" value="SECFTRNLCASE"/>
</dbReference>
<keyword evidence="2 9" id="KW-0813">Transport</keyword>
<evidence type="ECO:0000256" key="7">
    <source>
        <dbReference type="ARBA" id="ARBA00023010"/>
    </source>
</evidence>
<dbReference type="PANTHER" id="PTHR30081">
    <property type="entry name" value="PROTEIN-EXPORT MEMBRANE PROTEIN SEC"/>
    <property type="match status" value="1"/>
</dbReference>
<feature type="region of interest" description="Disordered" evidence="10">
    <location>
        <begin position="349"/>
        <end position="411"/>
    </location>
</feature>
<feature type="transmembrane region" description="Helical" evidence="9">
    <location>
        <begin position="257"/>
        <end position="276"/>
    </location>
</feature>
<keyword evidence="13" id="KW-1185">Reference proteome</keyword>
<dbReference type="InterPro" id="IPR005665">
    <property type="entry name" value="SecF_bac"/>
</dbReference>
<dbReference type="PANTHER" id="PTHR30081:SF8">
    <property type="entry name" value="PROTEIN TRANSLOCASE SUBUNIT SECF"/>
    <property type="match status" value="1"/>
</dbReference>
<comment type="subunit">
    <text evidence="9">Forms a complex with SecD. Part of the essential Sec protein translocation apparatus which comprises SecA, SecYEG and auxiliary proteins SecDF. Other proteins may also be involved.</text>
</comment>
<accession>A0ABP9RXQ6</accession>
<keyword evidence="8 9" id="KW-0472">Membrane</keyword>
<dbReference type="SUPFAM" id="SSF82866">
    <property type="entry name" value="Multidrug efflux transporter AcrB transmembrane domain"/>
    <property type="match status" value="1"/>
</dbReference>
<evidence type="ECO:0000256" key="4">
    <source>
        <dbReference type="ARBA" id="ARBA00022692"/>
    </source>
</evidence>
<feature type="compositionally biased region" description="Low complexity" evidence="10">
    <location>
        <begin position="368"/>
        <end position="394"/>
    </location>
</feature>
<keyword evidence="7 9" id="KW-0811">Translocation</keyword>
<evidence type="ECO:0000256" key="8">
    <source>
        <dbReference type="ARBA" id="ARBA00023136"/>
    </source>
</evidence>
<dbReference type="Pfam" id="PF07549">
    <property type="entry name" value="Sec_GG"/>
    <property type="match status" value="1"/>
</dbReference>
<evidence type="ECO:0000256" key="6">
    <source>
        <dbReference type="ARBA" id="ARBA00022989"/>
    </source>
</evidence>
<evidence type="ECO:0000256" key="1">
    <source>
        <dbReference type="ARBA" id="ARBA00004651"/>
    </source>
</evidence>
<dbReference type="HAMAP" id="MF_01464_B">
    <property type="entry name" value="SecF_B"/>
    <property type="match status" value="1"/>
</dbReference>
<comment type="caution">
    <text evidence="12">The sequence shown here is derived from an EMBL/GenBank/DDBJ whole genome shotgun (WGS) entry which is preliminary data.</text>
</comment>
<dbReference type="InterPro" id="IPR022645">
    <property type="entry name" value="SecD/SecF_bac"/>
</dbReference>
<reference evidence="13" key="1">
    <citation type="journal article" date="2019" name="Int. J. Syst. Evol. Microbiol.">
        <title>The Global Catalogue of Microorganisms (GCM) 10K type strain sequencing project: providing services to taxonomists for standard genome sequencing and annotation.</title>
        <authorList>
            <consortium name="The Broad Institute Genomics Platform"/>
            <consortium name="The Broad Institute Genome Sequencing Center for Infectious Disease"/>
            <person name="Wu L."/>
            <person name="Ma J."/>
        </authorList>
    </citation>
    <scope>NUCLEOTIDE SEQUENCE [LARGE SCALE GENOMIC DNA]</scope>
    <source>
        <strain evidence="13">JCM 18304</strain>
    </source>
</reference>
<evidence type="ECO:0000256" key="5">
    <source>
        <dbReference type="ARBA" id="ARBA00022927"/>
    </source>
</evidence>
<dbReference type="InterPro" id="IPR022646">
    <property type="entry name" value="SecD/SecF_CS"/>
</dbReference>
<feature type="transmembrane region" description="Helical" evidence="9">
    <location>
        <begin position="282"/>
        <end position="306"/>
    </location>
</feature>
<proteinExistence type="inferred from homology"/>